<dbReference type="EMBL" id="WBVO01000009">
    <property type="protein sequence ID" value="KAB2808163.1"/>
    <property type="molecule type" value="Genomic_DNA"/>
</dbReference>
<dbReference type="OrthoDB" id="1491239at2"/>
<evidence type="ECO:0000313" key="1">
    <source>
        <dbReference type="EMBL" id="KAB2808163.1"/>
    </source>
</evidence>
<gene>
    <name evidence="1" type="ORF">F8C67_11380</name>
</gene>
<proteinExistence type="predicted"/>
<dbReference type="Proteomes" id="UP000468650">
    <property type="component" value="Unassembled WGS sequence"/>
</dbReference>
<name>A0A6N6REI7_9FLAO</name>
<comment type="caution">
    <text evidence="1">The sequence shown here is derived from an EMBL/GenBank/DDBJ whole genome shotgun (WGS) entry which is preliminary data.</text>
</comment>
<keyword evidence="2" id="KW-1185">Reference proteome</keyword>
<evidence type="ECO:0000313" key="2">
    <source>
        <dbReference type="Proteomes" id="UP000468650"/>
    </source>
</evidence>
<protein>
    <submittedName>
        <fullName evidence="1">Uncharacterized protein</fullName>
    </submittedName>
</protein>
<organism evidence="1 2">
    <name type="scientific">Phaeocystidibacter luteus</name>
    <dbReference type="NCBI Taxonomy" id="911197"/>
    <lineage>
        <taxon>Bacteria</taxon>
        <taxon>Pseudomonadati</taxon>
        <taxon>Bacteroidota</taxon>
        <taxon>Flavobacteriia</taxon>
        <taxon>Flavobacteriales</taxon>
        <taxon>Phaeocystidibacteraceae</taxon>
        <taxon>Phaeocystidibacter</taxon>
    </lineage>
</organism>
<dbReference type="AlphaFoldDB" id="A0A6N6REI7"/>
<sequence length="448" mass="49893">MRLYINMRSEFRRIVGLYIFLLCAGTLSAQTAISPYSIFGNGERESGKFANQIGMGGISAGLRDPMQINFTQPASYSKLKYTTIDIGGFYQETQLTDANQSVNSGNGGFNYLAFGFPLMDGWALVAGINPYTKIGYDVTATTSFDFADADLQYIGTGGFDRAFLGTSFEIFKGLSVGVNGSYFFGTAERSTTVLMENNNFYSTTKEESLGATGFAWDAGIQYVTRLSSDTLKELVLGATYVPQTRIGGTLNDLYYTFTYSPSTGARQYKDTVYARENEDADVLFNSNYALGFTYGKRHKQLIQYAWSFGADYQFLSRGELNEGSEVRGRYTNGMRIGVGGQFIPYYAFDLDRGSYFSQVDYRFGAFYEDTGLNVNDEAITDRGFTLGFGMPVGRRTTSPNDVKLATLNIGMVFGQRGVRDNGNIEETYARFVVGLTLNDKWFTQFRYR</sequence>
<reference evidence="1 2" key="1">
    <citation type="submission" date="2019-09" db="EMBL/GenBank/DDBJ databases">
        <title>Genomes of family Cryomorphaceae.</title>
        <authorList>
            <person name="Bowman J.P."/>
        </authorList>
    </citation>
    <scope>NUCLEOTIDE SEQUENCE [LARGE SCALE GENOMIC DNA]</scope>
    <source>
        <strain evidence="1 2">LMG 25704</strain>
    </source>
</reference>
<accession>A0A6N6REI7</accession>
<dbReference type="RefSeq" id="WP_151667976.1">
    <property type="nucleotide sequence ID" value="NZ_WBVO01000009.1"/>
</dbReference>